<protein>
    <recommendedName>
        <fullName evidence="7">Cytoplasmic tRNA 2-thiolation protein 1</fullName>
        <ecNumber evidence="7">2.7.7.-</ecNumber>
    </recommendedName>
    <alternativeName>
        <fullName evidence="7">Cytoplasmic tRNA adenylyltransferase 1</fullName>
    </alternativeName>
    <alternativeName>
        <fullName evidence="7">Thiolation of uridine in tRNA protein 1</fullName>
    </alternativeName>
</protein>
<evidence type="ECO:0000256" key="3">
    <source>
        <dbReference type="ARBA" id="ARBA00022679"/>
    </source>
</evidence>
<dbReference type="InParanoid" id="E3M6Y1"/>
<evidence type="ECO:0000256" key="4">
    <source>
        <dbReference type="ARBA" id="ARBA00022694"/>
    </source>
</evidence>
<keyword evidence="3 7" id="KW-0808">Transferase</keyword>
<dbReference type="GO" id="GO:0005524">
    <property type="term" value="F:ATP binding"/>
    <property type="evidence" value="ECO:0007669"/>
    <property type="project" value="UniProtKB-KW"/>
</dbReference>
<evidence type="ECO:0000256" key="7">
    <source>
        <dbReference type="HAMAP-Rule" id="MF_03053"/>
    </source>
</evidence>
<dbReference type="InterPro" id="IPR056369">
    <property type="entry name" value="CTU1-like_ATP-bd"/>
</dbReference>
<evidence type="ECO:0000256" key="1">
    <source>
        <dbReference type="ARBA" id="ARBA00022490"/>
    </source>
</evidence>
<dbReference type="InterPro" id="IPR014729">
    <property type="entry name" value="Rossmann-like_a/b/a_fold"/>
</dbReference>
<organism evidence="13">
    <name type="scientific">Caenorhabditis remanei</name>
    <name type="common">Caenorhabditis vulgaris</name>
    <dbReference type="NCBI Taxonomy" id="31234"/>
    <lineage>
        <taxon>Eukaryota</taxon>
        <taxon>Metazoa</taxon>
        <taxon>Ecdysozoa</taxon>
        <taxon>Nematoda</taxon>
        <taxon>Chromadorea</taxon>
        <taxon>Rhabditida</taxon>
        <taxon>Rhabditina</taxon>
        <taxon>Rhabditomorpha</taxon>
        <taxon>Rhabditoidea</taxon>
        <taxon>Rhabditidae</taxon>
        <taxon>Peloderinae</taxon>
        <taxon>Caenorhabditis</taxon>
    </lineage>
</organism>
<dbReference type="FunCoup" id="E3M6Y1">
    <property type="interactions" value="1387"/>
</dbReference>
<feature type="domain" description="tRNA(Ile)-lysidine/2-thiocytidine synthase N-terminal" evidence="10">
    <location>
        <begin position="79"/>
        <end position="274"/>
    </location>
</feature>
<dbReference type="FunFam" id="3.40.50.620:FF:000132">
    <property type="entry name" value="Cytoplasmic tRNA 2-thiolation protein 1"/>
    <property type="match status" value="1"/>
</dbReference>
<dbReference type="GO" id="GO:0048598">
    <property type="term" value="P:embryonic morphogenesis"/>
    <property type="evidence" value="ECO:0007669"/>
    <property type="project" value="EnsemblMetazoa"/>
</dbReference>
<feature type="domain" description="Cytoplasmic tRNA 2-thiolation protein 1 C-terminal" evidence="11">
    <location>
        <begin position="307"/>
        <end position="335"/>
    </location>
</feature>
<feature type="binding site" evidence="8">
    <location>
        <position position="88"/>
    </location>
    <ligand>
        <name>ATP</name>
        <dbReference type="ChEBI" id="CHEBI:30616"/>
    </ligand>
</feature>
<dbReference type="GO" id="GO:0016779">
    <property type="term" value="F:nucleotidyltransferase activity"/>
    <property type="evidence" value="ECO:0007669"/>
    <property type="project" value="UniProtKB-UniRule"/>
</dbReference>
<feature type="region of interest" description="Disordered" evidence="9">
    <location>
        <begin position="371"/>
        <end position="390"/>
    </location>
</feature>
<dbReference type="NCBIfam" id="TIGR00269">
    <property type="entry name" value="TIGR00269 family protein"/>
    <property type="match status" value="1"/>
</dbReference>
<dbReference type="EC" id="2.7.7.-" evidence="7"/>
<evidence type="ECO:0000256" key="5">
    <source>
        <dbReference type="ARBA" id="ARBA00022884"/>
    </source>
</evidence>
<sequence>MEKRRGPPPCQSKKGCSNPAKIRKAKDGSQLCGPCFSKNFEDDVHETIVNNNLFKVRKNSIQFVVSFSHCSFLQRGERVAIGASGGKDSTVLAYVMKTLNDIHDYGLDLQLLSIDEGIKGYRDDSLLAVEKNRIEYELPLTILSYNDLYGWTMDDIVAKIGKKNNCTFCGVFRRQALDRGAFKIGATKLVTGHNADDMAETVLMNVLRGDIARLERCTNIVTGEEGDLPRAKPLKYCFERDIVMYARTNQLEYFYTECIYAPNAYRGYARKYVRDLEKVHPRAILDLIRSGEKVSVKKEVEMPTLKTCERCGYMTSQKMCKACLLIEGLNTGNTDLGVRKSKKSKKVIVEIEGEKKEEGCGSGGGGCGCAGAADETENEETRKRLKDLQF</sequence>
<dbReference type="SUPFAM" id="SSF52402">
    <property type="entry name" value="Adenine nucleotide alpha hydrolases-like"/>
    <property type="match status" value="1"/>
</dbReference>
<dbReference type="OrthoDB" id="198857at2759"/>
<dbReference type="EMBL" id="DS268426">
    <property type="protein sequence ID" value="EFO93011.1"/>
    <property type="molecule type" value="Genomic_DNA"/>
</dbReference>
<dbReference type="PANTHER" id="PTHR11807">
    <property type="entry name" value="ATPASES OF THE PP SUPERFAMILY-RELATED"/>
    <property type="match status" value="1"/>
</dbReference>
<keyword evidence="8" id="KW-0547">Nucleotide-binding</keyword>
<dbReference type="GO" id="GO:0006412">
    <property type="term" value="P:translation"/>
    <property type="evidence" value="ECO:0007669"/>
    <property type="project" value="EnsemblMetazoa"/>
</dbReference>
<dbReference type="InterPro" id="IPR032442">
    <property type="entry name" value="CTU1_C"/>
</dbReference>
<feature type="binding site" evidence="8">
    <location>
        <position position="114"/>
    </location>
    <ligand>
        <name>ATP</name>
        <dbReference type="ChEBI" id="CHEBI:30616"/>
    </ligand>
</feature>
<evidence type="ECO:0000313" key="13">
    <source>
        <dbReference type="Proteomes" id="UP000008281"/>
    </source>
</evidence>
<dbReference type="Pfam" id="PF16503">
    <property type="entry name" value="zn-ribbon_14"/>
    <property type="match status" value="1"/>
</dbReference>
<dbReference type="PIRSF" id="PIRSF004976">
    <property type="entry name" value="ATPase_YdaO"/>
    <property type="match status" value="1"/>
</dbReference>
<dbReference type="STRING" id="31234.E3M6Y1"/>
<dbReference type="InterPro" id="IPR011063">
    <property type="entry name" value="TilS/TtcA_N"/>
</dbReference>
<evidence type="ECO:0000259" key="11">
    <source>
        <dbReference type="Pfam" id="PF16503"/>
    </source>
</evidence>
<dbReference type="Gene3D" id="3.40.50.620">
    <property type="entry name" value="HUPs"/>
    <property type="match status" value="1"/>
</dbReference>
<keyword evidence="13" id="KW-1185">Reference proteome</keyword>
<feature type="compositionally biased region" description="Basic and acidic residues" evidence="9">
    <location>
        <begin position="379"/>
        <end position="390"/>
    </location>
</feature>
<dbReference type="GO" id="GO:0048599">
    <property type="term" value="P:oocyte development"/>
    <property type="evidence" value="ECO:0007669"/>
    <property type="project" value="EnsemblMetazoa"/>
</dbReference>
<evidence type="ECO:0000256" key="6">
    <source>
        <dbReference type="ARBA" id="ARBA00060195"/>
    </source>
</evidence>
<reference evidence="12" key="1">
    <citation type="submission" date="2007-07" db="EMBL/GenBank/DDBJ databases">
        <title>PCAP assembly of the Caenorhabditis remanei genome.</title>
        <authorList>
            <consortium name="The Caenorhabditis remanei Sequencing Consortium"/>
            <person name="Wilson R.K."/>
        </authorList>
    </citation>
    <scope>NUCLEOTIDE SEQUENCE [LARGE SCALE GENOMIC DNA]</scope>
    <source>
        <strain evidence="12">PB4641</strain>
    </source>
</reference>
<dbReference type="eggNOG" id="KOG2840">
    <property type="taxonomic scope" value="Eukaryota"/>
</dbReference>
<keyword evidence="8" id="KW-0067">ATP-binding</keyword>
<feature type="binding site" evidence="8">
    <location>
        <position position="197"/>
    </location>
    <ligand>
        <name>ATP</name>
        <dbReference type="ChEBI" id="CHEBI:30616"/>
    </ligand>
</feature>
<name>E3M6Y1_CAERE</name>
<comment type="function">
    <text evidence="6 7">Plays a central role in 2-thiolation of mcm(5)S(2)U at tRNA wobble positions of tRNA(Lys), tRNA(Glu) and tRNA(Gln). Directly binds tRNAs and probably acts by catalyzing adenylation of tRNAs, an intermediate required for 2-thiolation. It is unclear whether it acts as a sulfurtransferase that transfers sulfur from thiocarboxylated URM1 onto the uridine of tRNAs at wobble position.</text>
</comment>
<accession>E3M6Y1</accession>
<dbReference type="HAMAP" id="MF_03053">
    <property type="entry name" value="CTU1"/>
    <property type="match status" value="1"/>
</dbReference>
<dbReference type="HOGENOM" id="CLU_026481_1_2_1"/>
<evidence type="ECO:0000256" key="9">
    <source>
        <dbReference type="SAM" id="MobiDB-lite"/>
    </source>
</evidence>
<dbReference type="Proteomes" id="UP000008281">
    <property type="component" value="Unassembled WGS sequence"/>
</dbReference>
<comment type="subcellular location">
    <subcellularLocation>
        <location evidence="7">Cytoplasm</location>
    </subcellularLocation>
</comment>
<feature type="binding site" evidence="8">
    <location>
        <position position="192"/>
    </location>
    <ligand>
        <name>ATP</name>
        <dbReference type="ChEBI" id="CHEBI:30616"/>
    </ligand>
</feature>
<dbReference type="InterPro" id="IPR035107">
    <property type="entry name" value="tRNA_thiolation_TtcA_Ctu1"/>
</dbReference>
<keyword evidence="1 7" id="KW-0963">Cytoplasm</keyword>
<dbReference type="AlphaFoldDB" id="E3M6Y1"/>
<evidence type="ECO:0000256" key="2">
    <source>
        <dbReference type="ARBA" id="ARBA00022555"/>
    </source>
</evidence>
<dbReference type="CDD" id="cd01713">
    <property type="entry name" value="CTU1-like"/>
    <property type="match status" value="1"/>
</dbReference>
<comment type="similarity">
    <text evidence="7">Belongs to the TtcA family. CTU1/NCS6/ATPBD3 subfamily.</text>
</comment>
<dbReference type="OMA" id="KPVRGIC"/>
<proteinExistence type="inferred from homology"/>
<dbReference type="GO" id="GO:0040025">
    <property type="term" value="P:vulval development"/>
    <property type="evidence" value="ECO:0007669"/>
    <property type="project" value="EnsemblMetazoa"/>
</dbReference>
<keyword evidence="2 7" id="KW-0820">tRNA-binding</keyword>
<evidence type="ECO:0000259" key="10">
    <source>
        <dbReference type="Pfam" id="PF01171"/>
    </source>
</evidence>
<dbReference type="InterPro" id="IPR000541">
    <property type="entry name" value="Ncs6/Tuc1/Ctu1"/>
</dbReference>
<dbReference type="GO" id="GO:0002143">
    <property type="term" value="P:tRNA wobble position uridine thiolation"/>
    <property type="evidence" value="ECO:0007669"/>
    <property type="project" value="TreeGrafter"/>
</dbReference>
<dbReference type="PANTHER" id="PTHR11807:SF12">
    <property type="entry name" value="CYTOPLASMIC TRNA 2-THIOLATION PROTEIN 1"/>
    <property type="match status" value="1"/>
</dbReference>
<dbReference type="GO" id="GO:0002144">
    <property type="term" value="C:cytosolic tRNA wobble base thiouridylase complex"/>
    <property type="evidence" value="ECO:0007669"/>
    <property type="project" value="TreeGrafter"/>
</dbReference>
<dbReference type="GO" id="GO:0032447">
    <property type="term" value="P:protein urmylation"/>
    <property type="evidence" value="ECO:0007669"/>
    <property type="project" value="UniProtKB-UniRule"/>
</dbReference>
<dbReference type="GO" id="GO:0007283">
    <property type="term" value="P:spermatogenesis"/>
    <property type="evidence" value="ECO:0007669"/>
    <property type="project" value="EnsemblMetazoa"/>
</dbReference>
<gene>
    <name evidence="12" type="primary">Cre-tut-1</name>
    <name evidence="7" type="synonym">ctu-1</name>
    <name evidence="7" type="synonym">tut-1</name>
    <name evidence="12" type="ORF">CRE_10211</name>
</gene>
<keyword evidence="4 7" id="KW-0819">tRNA processing</keyword>
<dbReference type="UniPathway" id="UPA00988"/>
<dbReference type="GO" id="GO:0016783">
    <property type="term" value="F:sulfurtransferase activity"/>
    <property type="evidence" value="ECO:0007669"/>
    <property type="project" value="EnsemblMetazoa"/>
</dbReference>
<dbReference type="GO" id="GO:0005739">
    <property type="term" value="C:mitochondrion"/>
    <property type="evidence" value="ECO:0007669"/>
    <property type="project" value="TreeGrafter"/>
</dbReference>
<dbReference type="GO" id="GO:0000049">
    <property type="term" value="F:tRNA binding"/>
    <property type="evidence" value="ECO:0007669"/>
    <property type="project" value="UniProtKB-UniRule"/>
</dbReference>
<comment type="pathway">
    <text evidence="7">tRNA modification; 5-methoxycarbonylmethyl-2-thiouridine-tRNA biosynthesis.</text>
</comment>
<keyword evidence="5 7" id="KW-0694">RNA-binding</keyword>
<evidence type="ECO:0000313" key="12">
    <source>
        <dbReference type="EMBL" id="EFO93011.1"/>
    </source>
</evidence>
<feature type="binding site" evidence="8">
    <location>
        <begin position="82"/>
        <end position="84"/>
    </location>
    <ligand>
        <name>ATP</name>
        <dbReference type="ChEBI" id="CHEBI:30616"/>
    </ligand>
</feature>
<evidence type="ECO:0000256" key="8">
    <source>
        <dbReference type="PIRSR" id="PIRSR004976-51"/>
    </source>
</evidence>
<dbReference type="Pfam" id="PF01171">
    <property type="entry name" value="ATP_bind_3"/>
    <property type="match status" value="1"/>
</dbReference>